<dbReference type="Proteomes" id="UP000328092">
    <property type="component" value="Unassembled WGS sequence"/>
</dbReference>
<sequence>MQRVLCVKELLRHRVSLVASLLFAPSICSRPTCEPLRDRALMLGRYLLRFLLHAAYRSRPRRRGGAQDRPRAGDANSQEGEERRKMTPLSPSPASRASTVTLRSRKPAPASGSAYPSSPRSGRSVPIVCSCSALTCSEASFAPDLGFARSNLTYADAATGWFASPAEPLAQPDFLKSASRARRPNQPSDVLGEYASGIESAGQSKWPTLRRFLDCQRVAGEPGGSN</sequence>
<protein>
    <submittedName>
        <fullName evidence="2">Uncharacterized protein</fullName>
    </submittedName>
</protein>
<gene>
    <name evidence="2" type="ORF">CI1B_31550</name>
</gene>
<comment type="caution">
    <text evidence="2">The sequence shown here is derived from an EMBL/GenBank/DDBJ whole genome shotgun (WGS) entry which is preliminary data.</text>
</comment>
<feature type="compositionally biased region" description="Polar residues" evidence="1">
    <location>
        <begin position="92"/>
        <end position="102"/>
    </location>
</feature>
<feature type="region of interest" description="Disordered" evidence="1">
    <location>
        <begin position="59"/>
        <end position="123"/>
    </location>
</feature>
<organism evidence="2 3">
    <name type="scientific">Bradyrhizobium ivorense</name>
    <dbReference type="NCBI Taxonomy" id="2511166"/>
    <lineage>
        <taxon>Bacteria</taxon>
        <taxon>Pseudomonadati</taxon>
        <taxon>Pseudomonadota</taxon>
        <taxon>Alphaproteobacteria</taxon>
        <taxon>Hyphomicrobiales</taxon>
        <taxon>Nitrobacteraceae</taxon>
        <taxon>Bradyrhizobium</taxon>
    </lineage>
</organism>
<evidence type="ECO:0000313" key="3">
    <source>
        <dbReference type="Proteomes" id="UP000328092"/>
    </source>
</evidence>
<dbReference type="EMBL" id="CAADFC020000011">
    <property type="protein sequence ID" value="VIO70501.1"/>
    <property type="molecule type" value="Genomic_DNA"/>
</dbReference>
<evidence type="ECO:0000256" key="1">
    <source>
        <dbReference type="SAM" id="MobiDB-lite"/>
    </source>
</evidence>
<reference evidence="2" key="1">
    <citation type="submission" date="2019-02" db="EMBL/GenBank/DDBJ databases">
        <authorList>
            <person name="Pothier F.J."/>
        </authorList>
    </citation>
    <scope>NUCLEOTIDE SEQUENCE</scope>
    <source>
        <strain evidence="2">CI-1B</strain>
    </source>
</reference>
<dbReference type="AlphaFoldDB" id="A0A508T8H8"/>
<name>A0A508T8H8_9BRAD</name>
<keyword evidence="3" id="KW-1185">Reference proteome</keyword>
<proteinExistence type="predicted"/>
<evidence type="ECO:0000313" key="2">
    <source>
        <dbReference type="EMBL" id="VIO70501.1"/>
    </source>
</evidence>
<feature type="compositionally biased region" description="Low complexity" evidence="1">
    <location>
        <begin position="107"/>
        <end position="123"/>
    </location>
</feature>
<accession>A0A508T8H8</accession>